<evidence type="ECO:0000313" key="2">
    <source>
        <dbReference type="EMBL" id="TKG71640.1"/>
    </source>
</evidence>
<evidence type="ECO:0000313" key="3">
    <source>
        <dbReference type="Proteomes" id="UP000309992"/>
    </source>
</evidence>
<feature type="domain" description="ApeA N-terminal" evidence="1">
    <location>
        <begin position="8"/>
        <end position="221"/>
    </location>
</feature>
<dbReference type="EMBL" id="SWMS01000005">
    <property type="protein sequence ID" value="TKG71640.1"/>
    <property type="molecule type" value="Genomic_DNA"/>
</dbReference>
<protein>
    <recommendedName>
        <fullName evidence="1">ApeA N-terminal domain-containing protein</fullName>
    </recommendedName>
</protein>
<reference evidence="2 3" key="1">
    <citation type="journal article" date="2015" name="Antonie Van Leeuwenhoek">
        <title>Prauserella endophytica sp. nov., an endophytic actinobacterium isolated from Tamarix taklamakanensis.</title>
        <authorList>
            <person name="Liu J.M."/>
            <person name="Habden X."/>
            <person name="Guo L."/>
            <person name="Tuo L."/>
            <person name="Jiang Z.K."/>
            <person name="Liu S.W."/>
            <person name="Liu X.F."/>
            <person name="Chen L."/>
            <person name="Li R.F."/>
            <person name="Zhang Y.Q."/>
            <person name="Sun C.H."/>
        </authorList>
    </citation>
    <scope>NUCLEOTIDE SEQUENCE [LARGE SCALE GENOMIC DNA]</scope>
    <source>
        <strain evidence="2 3">CGMCC 4.7182</strain>
    </source>
</reference>
<evidence type="ECO:0000259" key="1">
    <source>
        <dbReference type="Pfam" id="PF18862"/>
    </source>
</evidence>
<comment type="caution">
    <text evidence="2">The sequence shown here is derived from an EMBL/GenBank/DDBJ whole genome shotgun (WGS) entry which is preliminary data.</text>
</comment>
<dbReference type="Pfam" id="PF18862">
    <property type="entry name" value="ApeA_NTD1"/>
    <property type="match status" value="1"/>
</dbReference>
<dbReference type="RefSeq" id="WP_137095101.1">
    <property type="nucleotide sequence ID" value="NZ_SWMS01000005.1"/>
</dbReference>
<dbReference type="Proteomes" id="UP000309992">
    <property type="component" value="Unassembled WGS sequence"/>
</dbReference>
<organism evidence="2 3">
    <name type="scientific">Prauserella endophytica</name>
    <dbReference type="NCBI Taxonomy" id="1592324"/>
    <lineage>
        <taxon>Bacteria</taxon>
        <taxon>Bacillati</taxon>
        <taxon>Actinomycetota</taxon>
        <taxon>Actinomycetes</taxon>
        <taxon>Pseudonocardiales</taxon>
        <taxon>Pseudonocardiaceae</taxon>
        <taxon>Prauserella</taxon>
        <taxon>Prauserella coralliicola group</taxon>
    </lineage>
</organism>
<gene>
    <name evidence="2" type="ORF">FCN18_12815</name>
</gene>
<sequence length="423" mass="47752">MAGQVQFDGEFWLPDAPADRISGVVTFSPTDGGVLSLIGSFADIWDRINQRPVPNYQRILGETDRCGLTLDDCRRTFENPFGRRQRFAVGKLLVNAHYEHGEPVELDRLVTRISDMVLWLLDGAPTMMPERQALADGIPIANQQTELIPLDAGAQLNLIHRLSVTYDVGRTELRQTVTPRFEFAAPVELDSALDHAFDLLAAVTIASDRVVAFEDVHYSHPALTKPGGSTRQLVDVHEQWRVQADPDRKQLIDDRMAFTYGQLGGAEVLGRFLGAVRAHRALVRQVLRPRYDAAPTVQDSFFTRAAALEGLDKEQHGDDIWLVKRYLRLAENVAQPFEALIGQEDATQRWCKRMVKLRNNLGHGDPVPLHQSAAELFEMSESAYWLFVLNLLAEATAPPAVYHHLMTRSQRFLFLSKQVRRHY</sequence>
<keyword evidence="3" id="KW-1185">Reference proteome</keyword>
<name>A0ABY2S9A0_9PSEU</name>
<accession>A0ABY2S9A0</accession>
<proteinExistence type="predicted"/>
<dbReference type="InterPro" id="IPR041223">
    <property type="entry name" value="ApeA_NTD"/>
</dbReference>